<sequence>MSSNSAGIPRVAVLGTASGLILMAFFTVLWGSWSLVGLSGPLAVAVIVAFSSLGVVFVVEGVRLLLILRRFPTIDTASRRAQTKRIGLRFGIIFGIEGVLIGAASGLLATAGLSDYLNPVIALIVGLHFIPLARVFERTIDYYIAGWVVIVAITGICLLAFSGTPVYTVWTIVSLATACGTSAYGIYMRQLSRRLRGERAAS</sequence>
<feature type="transmembrane region" description="Helical" evidence="1">
    <location>
        <begin position="42"/>
        <end position="66"/>
    </location>
</feature>
<keyword evidence="1" id="KW-0812">Transmembrane</keyword>
<feature type="transmembrane region" description="Helical" evidence="1">
    <location>
        <begin position="86"/>
        <end position="110"/>
    </location>
</feature>
<protein>
    <submittedName>
        <fullName evidence="2">Uncharacterized protein</fullName>
    </submittedName>
</protein>
<organism evidence="2">
    <name type="scientific">bioreactor metagenome</name>
    <dbReference type="NCBI Taxonomy" id="1076179"/>
    <lineage>
        <taxon>unclassified sequences</taxon>
        <taxon>metagenomes</taxon>
        <taxon>ecological metagenomes</taxon>
    </lineage>
</organism>
<evidence type="ECO:0000313" key="2">
    <source>
        <dbReference type="EMBL" id="MPM52480.1"/>
    </source>
</evidence>
<feature type="transmembrane region" description="Helical" evidence="1">
    <location>
        <begin position="142"/>
        <end position="161"/>
    </location>
</feature>
<dbReference type="AlphaFoldDB" id="A0A645AGZ7"/>
<reference evidence="2" key="1">
    <citation type="submission" date="2019-08" db="EMBL/GenBank/DDBJ databases">
        <authorList>
            <person name="Kucharzyk K."/>
            <person name="Murdoch R.W."/>
            <person name="Higgins S."/>
            <person name="Loffler F."/>
        </authorList>
    </citation>
    <scope>NUCLEOTIDE SEQUENCE</scope>
</reference>
<dbReference type="EMBL" id="VSSQ01013881">
    <property type="protein sequence ID" value="MPM52480.1"/>
    <property type="molecule type" value="Genomic_DNA"/>
</dbReference>
<feature type="transmembrane region" description="Helical" evidence="1">
    <location>
        <begin position="167"/>
        <end position="187"/>
    </location>
</feature>
<evidence type="ECO:0000256" key="1">
    <source>
        <dbReference type="SAM" id="Phobius"/>
    </source>
</evidence>
<accession>A0A645AGZ7</accession>
<keyword evidence="1" id="KW-1133">Transmembrane helix</keyword>
<name>A0A645AGZ7_9ZZZZ</name>
<feature type="transmembrane region" description="Helical" evidence="1">
    <location>
        <begin position="116"/>
        <end position="135"/>
    </location>
</feature>
<gene>
    <name evidence="2" type="ORF">SDC9_99239</name>
</gene>
<comment type="caution">
    <text evidence="2">The sequence shown here is derived from an EMBL/GenBank/DDBJ whole genome shotgun (WGS) entry which is preliminary data.</text>
</comment>
<feature type="transmembrane region" description="Helical" evidence="1">
    <location>
        <begin position="12"/>
        <end position="36"/>
    </location>
</feature>
<proteinExistence type="predicted"/>
<keyword evidence="1" id="KW-0472">Membrane</keyword>